<evidence type="ECO:0000259" key="8">
    <source>
        <dbReference type="PROSITE" id="PS50928"/>
    </source>
</evidence>
<dbReference type="InterPro" id="IPR051393">
    <property type="entry name" value="ABC_transporter_permease"/>
</dbReference>
<feature type="transmembrane region" description="Helical" evidence="7">
    <location>
        <begin position="366"/>
        <end position="388"/>
    </location>
</feature>
<feature type="transmembrane region" description="Helical" evidence="7">
    <location>
        <begin position="224"/>
        <end position="247"/>
    </location>
</feature>
<keyword evidence="3" id="KW-1003">Cell membrane</keyword>
<evidence type="ECO:0000256" key="6">
    <source>
        <dbReference type="ARBA" id="ARBA00023136"/>
    </source>
</evidence>
<keyword evidence="5 7" id="KW-1133">Transmembrane helix</keyword>
<gene>
    <name evidence="9" type="ORF">SH580_01950</name>
</gene>
<feature type="transmembrane region" description="Helical" evidence="7">
    <location>
        <begin position="275"/>
        <end position="292"/>
    </location>
</feature>
<dbReference type="InterPro" id="IPR035906">
    <property type="entry name" value="MetI-like_sf"/>
</dbReference>
<evidence type="ECO:0000313" key="10">
    <source>
        <dbReference type="Proteomes" id="UP001324993"/>
    </source>
</evidence>
<evidence type="ECO:0000256" key="4">
    <source>
        <dbReference type="ARBA" id="ARBA00022692"/>
    </source>
</evidence>
<feature type="transmembrane region" description="Helical" evidence="7">
    <location>
        <begin position="31"/>
        <end position="52"/>
    </location>
</feature>
<accession>A0ABZ0RJT5</accession>
<evidence type="ECO:0000256" key="2">
    <source>
        <dbReference type="ARBA" id="ARBA00022448"/>
    </source>
</evidence>
<comment type="subcellular location">
    <subcellularLocation>
        <location evidence="1">Cell membrane</location>
        <topology evidence="1">Multi-pass membrane protein</topology>
    </subcellularLocation>
</comment>
<keyword evidence="10" id="KW-1185">Reference proteome</keyword>
<name>A0ABZ0RJT5_9BACT</name>
<sequence length="503" mass="56243">MPIQSKLPPVAVPAAHNKGQLRAKLFQKSKLFLALYLLVLPTSLSLLIFSYYPKFDVFLMSFFRWQPPTVEEFIGLRNFKEAFSDPMFWQSFKLVGILLVANLFKLWPGILAAIALNRLKNDRLRYYIQVCFVIPMIIPGMVFLLIWKNFYDPDFGLVNRFLNMTGGMHLLNWMDSAMPKLSATLAPIQNGVIGPIFGGLGGLIILGAFIFAISKRKQHDASRWGDYIVLLVGASLLPLANAILGLQADPTDLKVLIFAISVLLWMFVCACRMQGAWIAWPFLLLGGIGVFWQEMWRLPLAMLITLGLFELLRMKKDEYTSRPYFQAIAGCMLGVGILFIFLANIWTQPNGQFANGTPAWLGNKDLVIPAILFWGFPWVGTVGVLIYLSGLQNISQDVYEAAELDGVSPLGMITKIELPLIMTQVRINLIFMTIATLTTYEIFLILLGPDGGPGGKGMVPGLYMFSAAFTEGRFGYACALGMVLFVIILLLTIVYQKYVKVDK</sequence>
<evidence type="ECO:0000256" key="5">
    <source>
        <dbReference type="ARBA" id="ARBA00022989"/>
    </source>
</evidence>
<dbReference type="SUPFAM" id="SSF161098">
    <property type="entry name" value="MetI-like"/>
    <property type="match status" value="2"/>
</dbReference>
<dbReference type="Gene3D" id="1.10.3720.10">
    <property type="entry name" value="MetI-like"/>
    <property type="match status" value="2"/>
</dbReference>
<protein>
    <recommendedName>
        <fullName evidence="8">ABC transmembrane type-1 domain-containing protein</fullName>
    </recommendedName>
</protein>
<dbReference type="Proteomes" id="UP001324993">
    <property type="component" value="Chromosome"/>
</dbReference>
<feature type="transmembrane region" description="Helical" evidence="7">
    <location>
        <begin position="327"/>
        <end position="346"/>
    </location>
</feature>
<keyword evidence="4 7" id="KW-0812">Transmembrane</keyword>
<dbReference type="CDD" id="cd06261">
    <property type="entry name" value="TM_PBP2"/>
    <property type="match status" value="1"/>
</dbReference>
<dbReference type="EMBL" id="CP138858">
    <property type="protein sequence ID" value="WPJ96464.1"/>
    <property type="molecule type" value="Genomic_DNA"/>
</dbReference>
<evidence type="ECO:0000256" key="3">
    <source>
        <dbReference type="ARBA" id="ARBA00022475"/>
    </source>
</evidence>
<proteinExistence type="predicted"/>
<feature type="domain" description="ABC transmembrane type-1" evidence="8">
    <location>
        <begin position="91"/>
        <end position="495"/>
    </location>
</feature>
<reference evidence="9 10" key="1">
    <citation type="submission" date="2023-11" db="EMBL/GenBank/DDBJ databases">
        <title>Coraliomargarita sp. nov., isolated from marine algae.</title>
        <authorList>
            <person name="Lee J.K."/>
            <person name="Baek J.H."/>
            <person name="Kim J.M."/>
            <person name="Choi D.G."/>
            <person name="Jeon C.O."/>
        </authorList>
    </citation>
    <scope>NUCLEOTIDE SEQUENCE [LARGE SCALE GENOMIC DNA]</scope>
    <source>
        <strain evidence="9 10">J2-16</strain>
    </source>
</reference>
<keyword evidence="2" id="KW-0813">Transport</keyword>
<feature type="transmembrane region" description="Helical" evidence="7">
    <location>
        <begin position="126"/>
        <end position="147"/>
    </location>
</feature>
<dbReference type="InterPro" id="IPR000515">
    <property type="entry name" value="MetI-like"/>
</dbReference>
<dbReference type="RefSeq" id="WP_319833323.1">
    <property type="nucleotide sequence ID" value="NZ_CP138858.1"/>
</dbReference>
<evidence type="ECO:0000313" key="9">
    <source>
        <dbReference type="EMBL" id="WPJ96464.1"/>
    </source>
</evidence>
<feature type="transmembrane region" description="Helical" evidence="7">
    <location>
        <begin position="192"/>
        <end position="212"/>
    </location>
</feature>
<evidence type="ECO:0000256" key="7">
    <source>
        <dbReference type="SAM" id="Phobius"/>
    </source>
</evidence>
<dbReference type="PANTHER" id="PTHR30193:SF37">
    <property type="entry name" value="INNER MEMBRANE ABC TRANSPORTER PERMEASE PROTEIN YCJO"/>
    <property type="match status" value="1"/>
</dbReference>
<feature type="transmembrane region" description="Helical" evidence="7">
    <location>
        <begin position="94"/>
        <end position="114"/>
    </location>
</feature>
<dbReference type="PROSITE" id="PS50928">
    <property type="entry name" value="ABC_TM1"/>
    <property type="match status" value="1"/>
</dbReference>
<feature type="transmembrane region" description="Helical" evidence="7">
    <location>
        <begin position="253"/>
        <end position="270"/>
    </location>
</feature>
<evidence type="ECO:0000256" key="1">
    <source>
        <dbReference type="ARBA" id="ARBA00004651"/>
    </source>
</evidence>
<organism evidence="9 10">
    <name type="scientific">Coraliomargarita algicola</name>
    <dbReference type="NCBI Taxonomy" id="3092156"/>
    <lineage>
        <taxon>Bacteria</taxon>
        <taxon>Pseudomonadati</taxon>
        <taxon>Verrucomicrobiota</taxon>
        <taxon>Opitutia</taxon>
        <taxon>Puniceicoccales</taxon>
        <taxon>Coraliomargaritaceae</taxon>
        <taxon>Coraliomargarita</taxon>
    </lineage>
</organism>
<feature type="transmembrane region" description="Helical" evidence="7">
    <location>
        <begin position="474"/>
        <end position="495"/>
    </location>
</feature>
<keyword evidence="6 7" id="KW-0472">Membrane</keyword>
<feature type="transmembrane region" description="Helical" evidence="7">
    <location>
        <begin position="298"/>
        <end position="315"/>
    </location>
</feature>
<dbReference type="PANTHER" id="PTHR30193">
    <property type="entry name" value="ABC TRANSPORTER PERMEASE PROTEIN"/>
    <property type="match status" value="1"/>
</dbReference>
<feature type="transmembrane region" description="Helical" evidence="7">
    <location>
        <begin position="429"/>
        <end position="448"/>
    </location>
</feature>